<comment type="similarity">
    <text evidence="1">Belongs to the glycosyltransferase 20 family.</text>
</comment>
<reference evidence="2" key="2">
    <citation type="submission" date="2020-09" db="EMBL/GenBank/DDBJ databases">
        <authorList>
            <person name="Sun Q."/>
            <person name="Ohkuma M."/>
        </authorList>
    </citation>
    <scope>NUCLEOTIDE SEQUENCE</scope>
    <source>
        <strain evidence="2">JCM 3051</strain>
    </source>
</reference>
<accession>A0A8H9GFJ8</accession>
<dbReference type="Proteomes" id="UP000655589">
    <property type="component" value="Unassembled WGS sequence"/>
</dbReference>
<comment type="caution">
    <text evidence="2">The sequence shown here is derived from an EMBL/GenBank/DDBJ whole genome shotgun (WGS) entry which is preliminary data.</text>
</comment>
<dbReference type="Pfam" id="PF02358">
    <property type="entry name" value="Trehalose_PPase"/>
    <property type="match status" value="1"/>
</dbReference>
<name>A0A8H9GFJ8_9MICO</name>
<protein>
    <submittedName>
        <fullName evidence="2">Bifunctional alpha,alpha-trehalose-phosphate synthase (UDP-forming)/trehalose-phosphatase</fullName>
    </submittedName>
</protein>
<dbReference type="AlphaFoldDB" id="A0A8H9GFJ8"/>
<gene>
    <name evidence="2" type="ORF">GCM10010102_13260</name>
</gene>
<dbReference type="GO" id="GO:0005992">
    <property type="term" value="P:trehalose biosynthetic process"/>
    <property type="evidence" value="ECO:0007669"/>
    <property type="project" value="InterPro"/>
</dbReference>
<dbReference type="Gene3D" id="3.40.50.2000">
    <property type="entry name" value="Glycogen Phosphorylase B"/>
    <property type="match status" value="2"/>
</dbReference>
<sequence>MPGKDGYDLVVVANRLPVDFSVGPDGELTWQRSPGGLVTALEPVMQDADGAWVGWSGAPDLAHEPFTADGMLLVPVTLSATEIKRYYEGFSNDTLWPLYHDVIAPPAYHRQWWDAYRRVNQRFADAAAEQAAEGGVVWVHDYQLQLVPRMLRDLRPDLRIGFFDHIPFPPVELFAQLPWRRQIIDGLLGADLVGFQRNGDAANFVRSARRLTGYTTRGPVITIPDADGRPGRHVRASSFPISIDSRRFDTLARTPEVQARAKEIRADLGDPDVLMLGVDRLDYTKGIRHRIKAYGELLEDGRLDVEHHTLVQVASPSRENVGAYQELREHVEVLVGRINGEYGELGHSAIHYLHHSYPPEEMAALYLAADVLLVTSLRDGMNLVAKEYIAARSDDRGTLVLSEFTGAADELSPGPLLVNPHDIDGMKDIIVAAATMDPKEQRRRMRRLRRKVLADDVAKWSESFLGVLTAVPPRPQVADPRAAEPRHHSLHDALAAFTAVPEAAGRTGRLTRRNGTSTRRRKPTTGWLVACDFDGTLAPLVDDPKASAMTTAARAAIEQVHELTQEGPVRLAFVSGRDLSDLAERADAPEGTFLVGSHGAEAGRSTSSGVEQVPFELSTTQSGQLDALVAGFESAVSGREGAWVQVKPAAAVVHTRLASVDDAAAITVAADEVAANLGLPAMHGKDVVEVSVVSTSKGESLRRLRGTVAAELGVEKVRVLYAGDDTTDESAFGSLEQGDLSIKVGTGDTLASHRVHDPDALAGVLVDLARTLRGEEPQ</sequence>
<keyword evidence="3" id="KW-1185">Reference proteome</keyword>
<dbReference type="RefSeq" id="WP_229785106.1">
    <property type="nucleotide sequence ID" value="NZ_BMPT01000004.1"/>
</dbReference>
<dbReference type="PANTHER" id="PTHR10788:SF106">
    <property type="entry name" value="BCDNA.GH08860"/>
    <property type="match status" value="1"/>
</dbReference>
<dbReference type="InterPro" id="IPR036412">
    <property type="entry name" value="HAD-like_sf"/>
</dbReference>
<reference evidence="2" key="1">
    <citation type="journal article" date="2014" name="Int. J. Syst. Evol. Microbiol.">
        <title>Complete genome sequence of Corynebacterium casei LMG S-19264T (=DSM 44701T), isolated from a smear-ripened cheese.</title>
        <authorList>
            <consortium name="US DOE Joint Genome Institute (JGI-PGF)"/>
            <person name="Walter F."/>
            <person name="Albersmeier A."/>
            <person name="Kalinowski J."/>
            <person name="Ruckert C."/>
        </authorList>
    </citation>
    <scope>NUCLEOTIDE SEQUENCE</scope>
    <source>
        <strain evidence="2">JCM 3051</strain>
    </source>
</reference>
<dbReference type="Pfam" id="PF00982">
    <property type="entry name" value="Glyco_transf_20"/>
    <property type="match status" value="1"/>
</dbReference>
<dbReference type="InterPro" id="IPR023214">
    <property type="entry name" value="HAD_sf"/>
</dbReference>
<evidence type="ECO:0000313" key="3">
    <source>
        <dbReference type="Proteomes" id="UP000655589"/>
    </source>
</evidence>
<dbReference type="NCBIfam" id="TIGR00685">
    <property type="entry name" value="T6PP"/>
    <property type="match status" value="1"/>
</dbReference>
<evidence type="ECO:0000313" key="2">
    <source>
        <dbReference type="EMBL" id="GGM19085.1"/>
    </source>
</evidence>
<dbReference type="SUPFAM" id="SSF56784">
    <property type="entry name" value="HAD-like"/>
    <property type="match status" value="1"/>
</dbReference>
<dbReference type="GO" id="GO:0003825">
    <property type="term" value="F:alpha,alpha-trehalose-phosphate synthase (UDP-forming) activity"/>
    <property type="evidence" value="ECO:0007669"/>
    <property type="project" value="TreeGrafter"/>
</dbReference>
<dbReference type="InterPro" id="IPR001830">
    <property type="entry name" value="Glyco_trans_20"/>
</dbReference>
<dbReference type="EMBL" id="BMPT01000004">
    <property type="protein sequence ID" value="GGM19085.1"/>
    <property type="molecule type" value="Genomic_DNA"/>
</dbReference>
<dbReference type="CDD" id="cd03788">
    <property type="entry name" value="GT20_TPS"/>
    <property type="match status" value="1"/>
</dbReference>
<dbReference type="InterPro" id="IPR003337">
    <property type="entry name" value="Trehalose_PPase"/>
</dbReference>
<evidence type="ECO:0000256" key="1">
    <source>
        <dbReference type="ARBA" id="ARBA00008799"/>
    </source>
</evidence>
<dbReference type="SUPFAM" id="SSF53756">
    <property type="entry name" value="UDP-Glycosyltransferase/glycogen phosphorylase"/>
    <property type="match status" value="1"/>
</dbReference>
<dbReference type="PANTHER" id="PTHR10788">
    <property type="entry name" value="TREHALOSE-6-PHOSPHATE SYNTHASE"/>
    <property type="match status" value="1"/>
</dbReference>
<dbReference type="Gene3D" id="3.30.70.1020">
    <property type="entry name" value="Trehalose-6-phosphate phosphatase related protein, domain 2"/>
    <property type="match status" value="1"/>
</dbReference>
<proteinExistence type="inferred from homology"/>
<dbReference type="Gene3D" id="3.40.50.1000">
    <property type="entry name" value="HAD superfamily/HAD-like"/>
    <property type="match status" value="1"/>
</dbReference>
<organism evidence="2 3">
    <name type="scientific">Promicromonospora citrea</name>
    <dbReference type="NCBI Taxonomy" id="43677"/>
    <lineage>
        <taxon>Bacteria</taxon>
        <taxon>Bacillati</taxon>
        <taxon>Actinomycetota</taxon>
        <taxon>Actinomycetes</taxon>
        <taxon>Micrococcales</taxon>
        <taxon>Promicromonosporaceae</taxon>
        <taxon>Promicromonospora</taxon>
    </lineage>
</organism>